<proteinExistence type="predicted"/>
<organism evidence="3 4">
    <name type="scientific">Pseudomonas ulcerans</name>
    <dbReference type="NCBI Taxonomy" id="3115852"/>
    <lineage>
        <taxon>Bacteria</taxon>
        <taxon>Pseudomonadati</taxon>
        <taxon>Pseudomonadota</taxon>
        <taxon>Gammaproteobacteria</taxon>
        <taxon>Pseudomonadales</taxon>
        <taxon>Pseudomonadaceae</taxon>
        <taxon>Pseudomonas</taxon>
    </lineage>
</organism>
<evidence type="ECO:0000313" key="3">
    <source>
        <dbReference type="EMBL" id="MEE1937594.1"/>
    </source>
</evidence>
<feature type="region of interest" description="Disordered" evidence="1">
    <location>
        <begin position="59"/>
        <end position="94"/>
    </location>
</feature>
<evidence type="ECO:0000256" key="2">
    <source>
        <dbReference type="SAM" id="SignalP"/>
    </source>
</evidence>
<reference evidence="3 4" key="1">
    <citation type="submission" date="2024-01" db="EMBL/GenBank/DDBJ databases">
        <title>Unpublished Manusciprt.</title>
        <authorList>
            <person name="Duman M."/>
            <person name="Valdes E.G."/>
            <person name="Ajmi N."/>
            <person name="Altun S."/>
            <person name="Saticioglu I.B."/>
        </authorList>
    </citation>
    <scope>NUCLEOTIDE SEQUENCE [LARGE SCALE GENOMIC DNA]</scope>
    <source>
        <strain evidence="3 4">148P</strain>
    </source>
</reference>
<accession>A0ABU7I1C4</accession>
<dbReference type="Proteomes" id="UP001335100">
    <property type="component" value="Unassembled WGS sequence"/>
</dbReference>
<name>A0ABU7I1C4_9PSED</name>
<evidence type="ECO:0000256" key="1">
    <source>
        <dbReference type="SAM" id="MobiDB-lite"/>
    </source>
</evidence>
<dbReference type="RefSeq" id="WP_330078236.1">
    <property type="nucleotide sequence ID" value="NZ_JAZDQJ010000070.1"/>
</dbReference>
<dbReference type="NCBIfam" id="TIGR03021">
    <property type="entry name" value="pilP_fam"/>
    <property type="match status" value="1"/>
</dbReference>
<keyword evidence="2" id="KW-0732">Signal</keyword>
<evidence type="ECO:0000313" key="4">
    <source>
        <dbReference type="Proteomes" id="UP001335100"/>
    </source>
</evidence>
<keyword evidence="4" id="KW-1185">Reference proteome</keyword>
<dbReference type="EMBL" id="JAZDQJ010000070">
    <property type="protein sequence ID" value="MEE1937594.1"/>
    <property type="molecule type" value="Genomic_DNA"/>
</dbReference>
<protein>
    <submittedName>
        <fullName evidence="3">Type IV pilus biogenesis protein PilP</fullName>
    </submittedName>
</protein>
<feature type="signal peptide" evidence="2">
    <location>
        <begin position="1"/>
        <end position="21"/>
    </location>
</feature>
<feature type="region of interest" description="Disordered" evidence="1">
    <location>
        <begin position="153"/>
        <end position="172"/>
    </location>
</feature>
<gene>
    <name evidence="3" type="primary">pilP</name>
    <name evidence="3" type="ORF">V0R50_30600</name>
</gene>
<comment type="caution">
    <text evidence="3">The sequence shown here is derived from an EMBL/GenBank/DDBJ whole genome shotgun (WGS) entry which is preliminary data.</text>
</comment>
<feature type="chain" id="PRO_5047181138" evidence="2">
    <location>
        <begin position="22"/>
        <end position="172"/>
    </location>
</feature>
<sequence length="172" mass="18161">MRNNLSLLFLACWLPITNALAAVPDLSGINVGELGKVQSETILFKAKAERSKAELEANGTLPSAPQPVAQFPAPRFTPTVTPTSPAPRQSPLPVVKEISGSGQKLRASLIYGDGSEVDAKPGSEVPNGFRVQQITLDGVVLSKEGKRFPLGFGNRVVSQPQQSLPGLIPGQP</sequence>
<dbReference type="InterPro" id="IPR022753">
    <property type="entry name" value="T4SS_pilus_biogen_PilP"/>
</dbReference>